<reference evidence="4 5" key="1">
    <citation type="submission" date="2017-07" db="EMBL/GenBank/DDBJ databases">
        <title>Virgibacillus sp. LM2416.</title>
        <authorList>
            <person name="Tak E.J."/>
            <person name="Bae J.-W."/>
        </authorList>
    </citation>
    <scope>NUCLEOTIDE SEQUENCE [LARGE SCALE GENOMIC DNA]</scope>
    <source>
        <strain evidence="4 5">LM2416</strain>
    </source>
</reference>
<keyword evidence="5" id="KW-1185">Reference proteome</keyword>
<keyword evidence="2 4" id="KW-0808">Transferase</keyword>
<dbReference type="Pfam" id="PF00534">
    <property type="entry name" value="Glycos_transf_1"/>
    <property type="match status" value="1"/>
</dbReference>
<gene>
    <name evidence="4" type="ORF">CFK37_08985</name>
</gene>
<evidence type="ECO:0000313" key="5">
    <source>
        <dbReference type="Proteomes" id="UP000198312"/>
    </source>
</evidence>
<dbReference type="GO" id="GO:0016757">
    <property type="term" value="F:glycosyltransferase activity"/>
    <property type="evidence" value="ECO:0007669"/>
    <property type="project" value="UniProtKB-KW"/>
</dbReference>
<organism evidence="4 5">
    <name type="scientific">Virgibacillus phasianinus</name>
    <dbReference type="NCBI Taxonomy" id="2017483"/>
    <lineage>
        <taxon>Bacteria</taxon>
        <taxon>Bacillati</taxon>
        <taxon>Bacillota</taxon>
        <taxon>Bacilli</taxon>
        <taxon>Bacillales</taxon>
        <taxon>Bacillaceae</taxon>
        <taxon>Virgibacillus</taxon>
    </lineage>
</organism>
<dbReference type="EMBL" id="CP022315">
    <property type="protein sequence ID" value="ASK62285.1"/>
    <property type="molecule type" value="Genomic_DNA"/>
</dbReference>
<evidence type="ECO:0000256" key="2">
    <source>
        <dbReference type="ARBA" id="ARBA00022679"/>
    </source>
</evidence>
<protein>
    <submittedName>
        <fullName evidence="4">Glycosyl transferase family 1</fullName>
    </submittedName>
</protein>
<evidence type="ECO:0000259" key="3">
    <source>
        <dbReference type="Pfam" id="PF00534"/>
    </source>
</evidence>
<dbReference type="PANTHER" id="PTHR12526:SF629">
    <property type="entry name" value="TEICHURONIC ACID BIOSYNTHESIS GLYCOSYLTRANSFERASE TUAH-RELATED"/>
    <property type="match status" value="1"/>
</dbReference>
<proteinExistence type="predicted"/>
<dbReference type="SUPFAM" id="SSF53756">
    <property type="entry name" value="UDP-Glycosyltransferase/glycogen phosphorylase"/>
    <property type="match status" value="1"/>
</dbReference>
<dbReference type="InterPro" id="IPR001296">
    <property type="entry name" value="Glyco_trans_1"/>
</dbReference>
<evidence type="ECO:0000256" key="1">
    <source>
        <dbReference type="ARBA" id="ARBA00022676"/>
    </source>
</evidence>
<keyword evidence="1" id="KW-0328">Glycosyltransferase</keyword>
<evidence type="ECO:0000313" key="4">
    <source>
        <dbReference type="EMBL" id="ASK62285.1"/>
    </source>
</evidence>
<dbReference type="Proteomes" id="UP000198312">
    <property type="component" value="Chromosome"/>
</dbReference>
<dbReference type="Gene3D" id="3.40.50.2000">
    <property type="entry name" value="Glycogen Phosphorylase B"/>
    <property type="match status" value="2"/>
</dbReference>
<dbReference type="AlphaFoldDB" id="A0A220U2M0"/>
<accession>A0A220U2M0</accession>
<sequence>MKGGGIMKAVFVHSHIFKYDNDYNFYSDGKLTYQMWEQRYLKYFDNLIVAARAKRKLGENLNISSGNRVEHIILPSLSKIKGRYKNKSDLKKKLKTVIEGSDALIARMPSEHAYLAIKIAKRLNKPYTVEIVGDVFSSFWTHGSVVGKLLAPIYYFKYRKVIKQSAYLIYVTKNNLQKKYPYNSSASFTNISNVDLPSVSDLILFNRLSKINKLDVRKEVNIGLIGSYSSKYKGIDRAIKSIKQLNSKGLKCNLIVLGEGNNRWLLDLSKKLNVENNVVFLGSLPGGKEVFEWLDNIDLYIQPSLTEGLPRSLIEAMSRGLPCVASSVGGIPELIDKKFIHNPKSYKELSEKIFYLLSNKKLMLEQAKKNYSYSKSYTSDVLNERRKDFWVNFNHKEFSGK</sequence>
<dbReference type="KEGG" id="vil:CFK37_08985"/>
<feature type="domain" description="Glycosyl transferase family 1" evidence="3">
    <location>
        <begin position="228"/>
        <end position="369"/>
    </location>
</feature>
<dbReference type="CDD" id="cd03801">
    <property type="entry name" value="GT4_PimA-like"/>
    <property type="match status" value="1"/>
</dbReference>
<name>A0A220U2M0_9BACI</name>
<dbReference type="PANTHER" id="PTHR12526">
    <property type="entry name" value="GLYCOSYLTRANSFERASE"/>
    <property type="match status" value="1"/>
</dbReference>